<dbReference type="AlphaFoldDB" id="A0A9P5IQK9"/>
<dbReference type="EMBL" id="RCSW01000008">
    <property type="protein sequence ID" value="KAF7945626.1"/>
    <property type="molecule type" value="Genomic_DNA"/>
</dbReference>
<comment type="caution">
    <text evidence="3">The sequence shown here is derived from an EMBL/GenBank/DDBJ whole genome shotgun (WGS) entry which is preliminary data.</text>
</comment>
<organism evidence="3 4">
    <name type="scientific">Botrytis byssoidea</name>
    <dbReference type="NCBI Taxonomy" id="139641"/>
    <lineage>
        <taxon>Eukaryota</taxon>
        <taxon>Fungi</taxon>
        <taxon>Dikarya</taxon>
        <taxon>Ascomycota</taxon>
        <taxon>Pezizomycotina</taxon>
        <taxon>Leotiomycetes</taxon>
        <taxon>Helotiales</taxon>
        <taxon>Sclerotiniaceae</taxon>
        <taxon>Botrytis</taxon>
    </lineage>
</organism>
<keyword evidence="4" id="KW-1185">Reference proteome</keyword>
<reference evidence="3 4" key="1">
    <citation type="journal article" date="2020" name="Genome Biol. Evol.">
        <title>Comparative genomics of Sclerotiniaceae.</title>
        <authorList>
            <person name="Valero Jimenez C.A."/>
            <person name="Steentjes M."/>
            <person name="Scholten O.E."/>
            <person name="Van Kan J.A.L."/>
        </authorList>
    </citation>
    <scope>NUCLEOTIDE SEQUENCE [LARGE SCALE GENOMIC DNA]</scope>
    <source>
        <strain evidence="3 4">MUCL 94</strain>
    </source>
</reference>
<dbReference type="CDD" id="cd20273">
    <property type="entry name" value="Complex1_LYR_unchar"/>
    <property type="match status" value="1"/>
</dbReference>
<evidence type="ECO:0000313" key="4">
    <source>
        <dbReference type="Proteomes" id="UP000710849"/>
    </source>
</evidence>
<protein>
    <recommendedName>
        <fullName evidence="2">LYR motif-containing protein Cup1-like N-terminal domain-containing protein</fullName>
    </recommendedName>
</protein>
<name>A0A9P5IQK9_9HELO</name>
<evidence type="ECO:0000256" key="1">
    <source>
        <dbReference type="SAM" id="MobiDB-lite"/>
    </source>
</evidence>
<dbReference type="RefSeq" id="XP_038733533.1">
    <property type="nucleotide sequence ID" value="XM_038875176.1"/>
</dbReference>
<dbReference type="Pfam" id="PF20263">
    <property type="entry name" value="LYRM2-like"/>
    <property type="match status" value="1"/>
</dbReference>
<dbReference type="Proteomes" id="UP000710849">
    <property type="component" value="Unassembled WGS sequence"/>
</dbReference>
<gene>
    <name evidence="3" type="ORF">EAE97_004664</name>
</gene>
<dbReference type="InterPro" id="IPR046896">
    <property type="entry name" value="Cup1-like_N"/>
</dbReference>
<evidence type="ECO:0000259" key="2">
    <source>
        <dbReference type="Pfam" id="PF20263"/>
    </source>
</evidence>
<feature type="domain" description="LYR motif-containing protein Cup1-like N-terminal" evidence="2">
    <location>
        <begin position="26"/>
        <end position="124"/>
    </location>
</feature>
<dbReference type="GeneID" id="62148253"/>
<proteinExistence type="predicted"/>
<sequence>MPPISKNVYPLSLQVKEYLPHFRKQYRALLREATYLPDSAARTFVHDLLVKRFNPPDPRKLNPKYWGTDYLRSKVDLKKLQTRSKKIATKLHLLERVNLEGSIPDLQHVLLRTYGRAGLRRRELITQLLRPGEDELPQDDTALSRIIDSQISKNLDATKDVEIDKANAVPKRQRREHKEMHLFLTSQQANNPMESMRGRIKKLTPDIPLTNAWGRSFPEKRKVNMQRTWWASLLERVLPPLPEHEWNRLRDLAEGTQSIECPRPRRKAAIPRNQNEDVKSAGERMDSLYNKPARLNADVWDETTSKVELHDSQASNTPHHNRTRAMRRLYGMIWSLSSKMVQDENTKEYTITWGGQRSPSAAGEITKPSLKDAEFFESPDGGLAQGTTDRKIRKSVRRETQQLIH</sequence>
<feature type="region of interest" description="Disordered" evidence="1">
    <location>
        <begin position="372"/>
        <end position="405"/>
    </location>
</feature>
<accession>A0A9P5IQK9</accession>
<evidence type="ECO:0000313" key="3">
    <source>
        <dbReference type="EMBL" id="KAF7945626.1"/>
    </source>
</evidence>